<evidence type="ECO:0000256" key="3">
    <source>
        <dbReference type="ARBA" id="ARBA00022603"/>
    </source>
</evidence>
<evidence type="ECO:0000256" key="6">
    <source>
        <dbReference type="HAMAP-Rule" id="MF_00074"/>
    </source>
</evidence>
<evidence type="ECO:0000256" key="5">
    <source>
        <dbReference type="ARBA" id="ARBA00022691"/>
    </source>
</evidence>
<comment type="subcellular location">
    <subcellularLocation>
        <location evidence="6">Cytoplasm</location>
    </subcellularLocation>
</comment>
<dbReference type="AlphaFoldDB" id="A0Y962"/>
<dbReference type="SUPFAM" id="SSF53335">
    <property type="entry name" value="S-adenosyl-L-methionine-dependent methyltransferases"/>
    <property type="match status" value="1"/>
</dbReference>
<dbReference type="PANTHER" id="PTHR31760">
    <property type="entry name" value="S-ADENOSYL-L-METHIONINE-DEPENDENT METHYLTRANSFERASES SUPERFAMILY PROTEIN"/>
    <property type="match status" value="1"/>
</dbReference>
<dbReference type="Proteomes" id="UP000004931">
    <property type="component" value="Unassembled WGS sequence"/>
</dbReference>
<dbReference type="EC" id="2.1.1.170" evidence="6"/>
<dbReference type="eggNOG" id="COG0357">
    <property type="taxonomic scope" value="Bacteria"/>
</dbReference>
<keyword evidence="1 6" id="KW-0963">Cytoplasm</keyword>
<feature type="binding site" evidence="6">
    <location>
        <position position="82"/>
    </location>
    <ligand>
        <name>S-adenosyl-L-methionine</name>
        <dbReference type="ChEBI" id="CHEBI:59789"/>
    </ligand>
</feature>
<dbReference type="STRING" id="247633.GP2143_15461"/>
<keyword evidence="5 6" id="KW-0949">S-adenosyl-L-methionine</keyword>
<proteinExistence type="inferred from homology"/>
<sequence>METSYRSILEDGINELSLTVPSAKISLLLAYHQLLVKWNKAYNLTAVRNSREMISRHLLDSLTVAPYLHGNRFIDIGAGAGLPGIVLAILFPERQFDLLDSNGKKTRFLFQVKTELGLGNITIHHSRVEQLSVEHTYEGILSRAFASLADMVNCSGQLLADGGQFLAMKGIYPESELKELSELEKNYTVDACHSLQVPSDLSERHLVVISRSKQP</sequence>
<dbReference type="GO" id="GO:0070043">
    <property type="term" value="F:rRNA (guanine-N7-)-methyltransferase activity"/>
    <property type="evidence" value="ECO:0007669"/>
    <property type="project" value="UniProtKB-UniRule"/>
</dbReference>
<feature type="binding site" evidence="6">
    <location>
        <position position="143"/>
    </location>
    <ligand>
        <name>S-adenosyl-L-methionine</name>
        <dbReference type="ChEBI" id="CHEBI:59789"/>
    </ligand>
</feature>
<reference evidence="7 8" key="1">
    <citation type="journal article" date="2010" name="J. Bacteriol.">
        <title>Genome sequence of the oligotrophic marine Gammaproteobacterium HTCC2143, isolated from the Oregon Coast.</title>
        <authorList>
            <person name="Oh H.M."/>
            <person name="Kang I."/>
            <person name="Ferriera S."/>
            <person name="Giovannoni S.J."/>
            <person name="Cho J.C."/>
        </authorList>
    </citation>
    <scope>NUCLEOTIDE SEQUENCE [LARGE SCALE GENOMIC DNA]</scope>
    <source>
        <strain evidence="7 8">HTCC2143</strain>
    </source>
</reference>
<dbReference type="PIRSF" id="PIRSF003078">
    <property type="entry name" value="GidB"/>
    <property type="match status" value="1"/>
</dbReference>
<feature type="binding site" evidence="6">
    <location>
        <position position="77"/>
    </location>
    <ligand>
        <name>S-adenosyl-L-methionine</name>
        <dbReference type="ChEBI" id="CHEBI:59789"/>
    </ligand>
</feature>
<keyword evidence="8" id="KW-1185">Reference proteome</keyword>
<accession>A0Y962</accession>
<organism evidence="7 8">
    <name type="scientific">marine gamma proteobacterium HTCC2143</name>
    <dbReference type="NCBI Taxonomy" id="247633"/>
    <lineage>
        <taxon>Bacteria</taxon>
        <taxon>Pseudomonadati</taxon>
        <taxon>Pseudomonadota</taxon>
        <taxon>Gammaproteobacteria</taxon>
        <taxon>Cellvibrionales</taxon>
        <taxon>Spongiibacteraceae</taxon>
        <taxon>BD1-7 clade</taxon>
    </lineage>
</organism>
<dbReference type="InterPro" id="IPR003682">
    <property type="entry name" value="rRNA_ssu_MeTfrase_G"/>
</dbReference>
<dbReference type="OrthoDB" id="9808773at2"/>
<dbReference type="GO" id="GO:0005829">
    <property type="term" value="C:cytosol"/>
    <property type="evidence" value="ECO:0007669"/>
    <property type="project" value="TreeGrafter"/>
</dbReference>
<comment type="caution">
    <text evidence="6">Lacks conserved residue(s) required for the propagation of feature annotation.</text>
</comment>
<dbReference type="Pfam" id="PF02527">
    <property type="entry name" value="GidB"/>
    <property type="match status" value="1"/>
</dbReference>
<evidence type="ECO:0000256" key="2">
    <source>
        <dbReference type="ARBA" id="ARBA00022552"/>
    </source>
</evidence>
<dbReference type="InterPro" id="IPR029063">
    <property type="entry name" value="SAM-dependent_MTases_sf"/>
</dbReference>
<evidence type="ECO:0000256" key="4">
    <source>
        <dbReference type="ARBA" id="ARBA00022679"/>
    </source>
</evidence>
<comment type="caution">
    <text evidence="7">The sequence shown here is derived from an EMBL/GenBank/DDBJ whole genome shotgun (WGS) entry which is preliminary data.</text>
</comment>
<keyword evidence="4 6" id="KW-0808">Transferase</keyword>
<feature type="binding site" evidence="6">
    <location>
        <begin position="128"/>
        <end position="129"/>
    </location>
    <ligand>
        <name>S-adenosyl-L-methionine</name>
        <dbReference type="ChEBI" id="CHEBI:59789"/>
    </ligand>
</feature>
<comment type="catalytic activity">
    <reaction evidence="6">
        <text>guanosine(527) in 16S rRNA + S-adenosyl-L-methionine = N(7)-methylguanosine(527) in 16S rRNA + S-adenosyl-L-homocysteine</text>
        <dbReference type="Rhea" id="RHEA:42732"/>
        <dbReference type="Rhea" id="RHEA-COMP:10209"/>
        <dbReference type="Rhea" id="RHEA-COMP:10210"/>
        <dbReference type="ChEBI" id="CHEBI:57856"/>
        <dbReference type="ChEBI" id="CHEBI:59789"/>
        <dbReference type="ChEBI" id="CHEBI:74269"/>
        <dbReference type="ChEBI" id="CHEBI:74480"/>
        <dbReference type="EC" id="2.1.1.170"/>
    </reaction>
</comment>
<comment type="function">
    <text evidence="6">Specifically methylates the N7 position of guanine in position 527 of 16S rRNA.</text>
</comment>
<comment type="similarity">
    <text evidence="6">Belongs to the methyltransferase superfamily. RNA methyltransferase RsmG family.</text>
</comment>
<dbReference type="CDD" id="cd02440">
    <property type="entry name" value="AdoMet_MTases"/>
    <property type="match status" value="1"/>
</dbReference>
<dbReference type="Gene3D" id="3.40.50.150">
    <property type="entry name" value="Vaccinia Virus protein VP39"/>
    <property type="match status" value="1"/>
</dbReference>
<evidence type="ECO:0000313" key="8">
    <source>
        <dbReference type="Proteomes" id="UP000004931"/>
    </source>
</evidence>
<dbReference type="EMBL" id="AAVT01000001">
    <property type="protein sequence ID" value="EAW32666.1"/>
    <property type="molecule type" value="Genomic_DNA"/>
</dbReference>
<dbReference type="NCBIfam" id="TIGR00138">
    <property type="entry name" value="rsmG_gidB"/>
    <property type="match status" value="1"/>
</dbReference>
<name>A0Y962_9GAMM</name>
<protein>
    <recommendedName>
        <fullName evidence="6">Ribosomal RNA small subunit methyltransferase G</fullName>
        <ecNumber evidence="6">2.1.1.170</ecNumber>
    </recommendedName>
    <alternativeName>
        <fullName evidence="6">16S rRNA 7-methylguanosine methyltransferase</fullName>
        <shortName evidence="6">16S rRNA m7G methyltransferase</shortName>
    </alternativeName>
</protein>
<dbReference type="PANTHER" id="PTHR31760:SF0">
    <property type="entry name" value="S-ADENOSYL-L-METHIONINE-DEPENDENT METHYLTRANSFERASES SUPERFAMILY PROTEIN"/>
    <property type="match status" value="1"/>
</dbReference>
<keyword evidence="3 6" id="KW-0489">Methyltransferase</keyword>
<gene>
    <name evidence="6" type="primary">rsmG</name>
    <name evidence="7" type="ORF">GP2143_15461</name>
</gene>
<keyword evidence="2 6" id="KW-0698">rRNA processing</keyword>
<evidence type="ECO:0000256" key="1">
    <source>
        <dbReference type="ARBA" id="ARBA00022490"/>
    </source>
</evidence>
<evidence type="ECO:0000313" key="7">
    <source>
        <dbReference type="EMBL" id="EAW32666.1"/>
    </source>
</evidence>
<dbReference type="HAMAP" id="MF_00074">
    <property type="entry name" value="16SrRNA_methyltr_G"/>
    <property type="match status" value="1"/>
</dbReference>